<evidence type="ECO:0000313" key="2">
    <source>
        <dbReference type="EMBL" id="CAK7273527.1"/>
    </source>
</evidence>
<reference evidence="2 3" key="1">
    <citation type="submission" date="2024-01" db="EMBL/GenBank/DDBJ databases">
        <authorList>
            <person name="Allen C."/>
            <person name="Tagirdzhanova G."/>
        </authorList>
    </citation>
    <scope>NUCLEOTIDE SEQUENCE [LARGE SCALE GENOMIC DNA]</scope>
    <source>
        <strain evidence="2 3">CBS 573.63</strain>
    </source>
</reference>
<comment type="caution">
    <text evidence="2">The sequence shown here is derived from an EMBL/GenBank/DDBJ whole genome shotgun (WGS) entry which is preliminary data.</text>
</comment>
<dbReference type="PIRSF" id="PIRSF001365">
    <property type="entry name" value="DHDPS"/>
    <property type="match status" value="1"/>
</dbReference>
<organism evidence="2 3">
    <name type="scientific">Sporothrix epigloea</name>
    <dbReference type="NCBI Taxonomy" id="1892477"/>
    <lineage>
        <taxon>Eukaryota</taxon>
        <taxon>Fungi</taxon>
        <taxon>Dikarya</taxon>
        <taxon>Ascomycota</taxon>
        <taxon>Pezizomycotina</taxon>
        <taxon>Sordariomycetes</taxon>
        <taxon>Sordariomycetidae</taxon>
        <taxon>Ophiostomatales</taxon>
        <taxon>Ophiostomataceae</taxon>
        <taxon>Sporothrix</taxon>
    </lineage>
</organism>
<dbReference type="EMBL" id="CAWUOM010000136">
    <property type="protein sequence ID" value="CAK7273527.1"/>
    <property type="molecule type" value="Genomic_DNA"/>
</dbReference>
<keyword evidence="3" id="KW-1185">Reference proteome</keyword>
<comment type="similarity">
    <text evidence="1">Belongs to the DapA family.</text>
</comment>
<dbReference type="SMART" id="SM01130">
    <property type="entry name" value="DHDPS"/>
    <property type="match status" value="1"/>
</dbReference>
<dbReference type="Gene3D" id="3.20.20.70">
    <property type="entry name" value="Aldolase class I"/>
    <property type="match status" value="1"/>
</dbReference>
<dbReference type="Proteomes" id="UP001642501">
    <property type="component" value="Unassembled WGS sequence"/>
</dbReference>
<accession>A0ABP0E2Y1</accession>
<gene>
    <name evidence="2" type="ORF">SEPCBS57363_005695</name>
</gene>
<dbReference type="PANTHER" id="PTHR12128">
    <property type="entry name" value="DIHYDRODIPICOLINATE SYNTHASE"/>
    <property type="match status" value="1"/>
</dbReference>
<proteinExistence type="inferred from homology"/>
<sequence>MSARPFAPPASGVWVPAVTFFDPATDKLLLEDQARYFSYLASTGITGLVVLGSNAETFLLTREERRSTLEIARATVGPDFPIMAGVSGHSTAQVLEYLEDAKAAGADYGLLLPPAYFGAKASPPAMLGRFFDDVAAATPLPLVIYNFPGVTAGIDLDSDTIANLARRHPGVVVGVKLTCGSVAKVTRLAAELPPTQFTIYGGQADFLVGGLASGSGGCITAFGNVFPKTAVRIYEQWTGTSAKADTGASPAPADLRTAEAREKDRSAALALQYKAALAERPCKSGIATTKFAASVFTAPLAGIADAEAKLQPRRPYLQPSDAEKSKCRELMEEMARFEKSL</sequence>
<dbReference type="SUPFAM" id="SSF51569">
    <property type="entry name" value="Aldolase"/>
    <property type="match status" value="1"/>
</dbReference>
<evidence type="ECO:0000313" key="3">
    <source>
        <dbReference type="Proteomes" id="UP001642501"/>
    </source>
</evidence>
<name>A0ABP0E2Y1_9PEZI</name>
<evidence type="ECO:0008006" key="4">
    <source>
        <dbReference type="Google" id="ProtNLM"/>
    </source>
</evidence>
<dbReference type="CDD" id="cd00408">
    <property type="entry name" value="DHDPS-like"/>
    <property type="match status" value="1"/>
</dbReference>
<dbReference type="PANTHER" id="PTHR12128:SF47">
    <property type="entry name" value="DIHYDRODIPICOLINATE SYNTHASE-RELATED"/>
    <property type="match status" value="1"/>
</dbReference>
<protein>
    <recommendedName>
        <fullName evidence="4">Dihydrodipicolinate synthase</fullName>
    </recommendedName>
</protein>
<evidence type="ECO:0000256" key="1">
    <source>
        <dbReference type="PIRNR" id="PIRNR001365"/>
    </source>
</evidence>
<dbReference type="InterPro" id="IPR013785">
    <property type="entry name" value="Aldolase_TIM"/>
</dbReference>
<keyword evidence="1" id="KW-0456">Lyase</keyword>
<dbReference type="PRINTS" id="PR00146">
    <property type="entry name" value="DHPICSNTHASE"/>
</dbReference>
<dbReference type="InterPro" id="IPR002220">
    <property type="entry name" value="DapA-like"/>
</dbReference>
<dbReference type="Pfam" id="PF00701">
    <property type="entry name" value="DHDPS"/>
    <property type="match status" value="1"/>
</dbReference>